<evidence type="ECO:0000256" key="1">
    <source>
        <dbReference type="SAM" id="MobiDB-lite"/>
    </source>
</evidence>
<keyword evidence="4" id="KW-1185">Reference proteome</keyword>
<dbReference type="AlphaFoldDB" id="A0A1I6GXC2"/>
<reference evidence="4" key="1">
    <citation type="submission" date="2016-10" db="EMBL/GenBank/DDBJ databases">
        <authorList>
            <person name="Varghese N."/>
            <person name="Submissions S."/>
        </authorList>
    </citation>
    <scope>NUCLEOTIDE SEQUENCE [LARGE SCALE GENOMIC DNA]</scope>
    <source>
        <strain evidence="4">CGMCC 1.6294</strain>
    </source>
</reference>
<feature type="region of interest" description="Disordered" evidence="1">
    <location>
        <begin position="1"/>
        <end position="22"/>
    </location>
</feature>
<keyword evidence="3" id="KW-0378">Hydrolase</keyword>
<protein>
    <submittedName>
        <fullName evidence="3">Lysophospholipase, alpha-beta hydrolase superfamily</fullName>
    </submittedName>
</protein>
<gene>
    <name evidence="3" type="ORF">SAMN04488073_1725</name>
</gene>
<dbReference type="SUPFAM" id="SSF53474">
    <property type="entry name" value="alpha/beta-Hydrolases"/>
    <property type="match status" value="1"/>
</dbReference>
<evidence type="ECO:0000259" key="2">
    <source>
        <dbReference type="Pfam" id="PF12146"/>
    </source>
</evidence>
<proteinExistence type="predicted"/>
<dbReference type="Proteomes" id="UP000199290">
    <property type="component" value="Unassembled WGS sequence"/>
</dbReference>
<dbReference type="OrthoDB" id="9806902at2"/>
<sequence>MTDTHPLSLDTPDQHTITGSLTTPANPAGVLVISHGMAEHGDRYAPLARWLADRGLAVITYHHRGHGTGCPATALGHYADTRGWLRVISDLHQVIQYARARFPGLPLHLLGHSMGSFIAQSYAQQHGDTLDSLILSATNRIDRRQLLASGALVRLIRLVRGKGHRSRLVARLTFDQFNHRFRPNRTSADWLSRDPEQVDRYIADPLCGFTCTVGLWQDFIGGMLGIRPSLWRKNLPVHLFSGTADPVGEMGRGVRRHFQAIREAGIENVTLRLFEGGRHEMLNEINRDEVWQYLHSLCLYRENQAGQSAA</sequence>
<evidence type="ECO:0000313" key="3">
    <source>
        <dbReference type="EMBL" id="SFR46885.1"/>
    </source>
</evidence>
<feature type="domain" description="Serine aminopeptidase S33" evidence="2">
    <location>
        <begin position="26"/>
        <end position="285"/>
    </location>
</feature>
<dbReference type="PANTHER" id="PTHR11614">
    <property type="entry name" value="PHOSPHOLIPASE-RELATED"/>
    <property type="match status" value="1"/>
</dbReference>
<accession>A0A1I6GXC2</accession>
<dbReference type="GO" id="GO:0016787">
    <property type="term" value="F:hydrolase activity"/>
    <property type="evidence" value="ECO:0007669"/>
    <property type="project" value="UniProtKB-KW"/>
</dbReference>
<organism evidence="3 4">
    <name type="scientific">Marinobacter gudaonensis</name>
    <dbReference type="NCBI Taxonomy" id="375760"/>
    <lineage>
        <taxon>Bacteria</taxon>
        <taxon>Pseudomonadati</taxon>
        <taxon>Pseudomonadota</taxon>
        <taxon>Gammaproteobacteria</taxon>
        <taxon>Pseudomonadales</taxon>
        <taxon>Marinobacteraceae</taxon>
        <taxon>Marinobacter</taxon>
    </lineage>
</organism>
<dbReference type="InterPro" id="IPR051044">
    <property type="entry name" value="MAG_DAG_Lipase"/>
</dbReference>
<dbReference type="Gene3D" id="3.40.50.1820">
    <property type="entry name" value="alpha/beta hydrolase"/>
    <property type="match status" value="1"/>
</dbReference>
<dbReference type="InterPro" id="IPR022742">
    <property type="entry name" value="Hydrolase_4"/>
</dbReference>
<evidence type="ECO:0000313" key="4">
    <source>
        <dbReference type="Proteomes" id="UP000199290"/>
    </source>
</evidence>
<dbReference type="RefSeq" id="WP_091988299.1">
    <property type="nucleotide sequence ID" value="NZ_FOYV01000001.1"/>
</dbReference>
<dbReference type="Pfam" id="PF12146">
    <property type="entry name" value="Hydrolase_4"/>
    <property type="match status" value="1"/>
</dbReference>
<dbReference type="STRING" id="375760.SAMN04488073_1725"/>
<dbReference type="EMBL" id="FOYV01000001">
    <property type="protein sequence ID" value="SFR46885.1"/>
    <property type="molecule type" value="Genomic_DNA"/>
</dbReference>
<dbReference type="InterPro" id="IPR029058">
    <property type="entry name" value="AB_hydrolase_fold"/>
</dbReference>
<name>A0A1I6GXC2_9GAMM</name>